<dbReference type="SUPFAM" id="SSF48019">
    <property type="entry name" value="post-AAA+ oligomerization domain-like"/>
    <property type="match status" value="1"/>
</dbReference>
<comment type="similarity">
    <text evidence="6">Belongs to the DNA polymerase HolA subunit family.</text>
</comment>
<dbReference type="InterPro" id="IPR008921">
    <property type="entry name" value="DNA_pol3_clamp-load_cplx_C"/>
</dbReference>
<keyword evidence="10" id="KW-1185">Reference proteome</keyword>
<dbReference type="SUPFAM" id="SSF52540">
    <property type="entry name" value="P-loop containing nucleoside triphosphate hydrolases"/>
    <property type="match status" value="1"/>
</dbReference>
<accession>A0ABN1YMW1</accession>
<dbReference type="PANTHER" id="PTHR34388">
    <property type="entry name" value="DNA POLYMERASE III SUBUNIT DELTA"/>
    <property type="match status" value="1"/>
</dbReference>
<evidence type="ECO:0000256" key="3">
    <source>
        <dbReference type="ARBA" id="ARBA00022695"/>
    </source>
</evidence>
<keyword evidence="4" id="KW-0235">DNA replication</keyword>
<proteinExistence type="inferred from homology"/>
<organism evidence="9 10">
    <name type="scientific">Agrococcus citreus</name>
    <dbReference type="NCBI Taxonomy" id="84643"/>
    <lineage>
        <taxon>Bacteria</taxon>
        <taxon>Bacillati</taxon>
        <taxon>Actinomycetota</taxon>
        <taxon>Actinomycetes</taxon>
        <taxon>Micrococcales</taxon>
        <taxon>Microbacteriaceae</taxon>
        <taxon>Agrococcus</taxon>
    </lineage>
</organism>
<dbReference type="EMBL" id="BAAAKK010000001">
    <property type="protein sequence ID" value="GAA1417908.1"/>
    <property type="molecule type" value="Genomic_DNA"/>
</dbReference>
<dbReference type="PANTHER" id="PTHR34388:SF1">
    <property type="entry name" value="DNA POLYMERASE III SUBUNIT DELTA"/>
    <property type="match status" value="1"/>
</dbReference>
<dbReference type="NCBIfam" id="TIGR01128">
    <property type="entry name" value="holA"/>
    <property type="match status" value="1"/>
</dbReference>
<protein>
    <recommendedName>
        <fullName evidence="1">DNA-directed DNA polymerase</fullName>
        <ecNumber evidence="1">2.7.7.7</ecNumber>
    </recommendedName>
</protein>
<evidence type="ECO:0000256" key="2">
    <source>
        <dbReference type="ARBA" id="ARBA00022679"/>
    </source>
</evidence>
<gene>
    <name evidence="9" type="ORF">GCM10009640_02810</name>
</gene>
<dbReference type="EC" id="2.7.7.7" evidence="1"/>
<keyword evidence="5" id="KW-0239">DNA-directed DNA polymerase</keyword>
<comment type="caution">
    <text evidence="9">The sequence shown here is derived from an EMBL/GenBank/DDBJ whole genome shotgun (WGS) entry which is preliminary data.</text>
</comment>
<reference evidence="9 10" key="1">
    <citation type="journal article" date="2019" name="Int. J. Syst. Evol. Microbiol.">
        <title>The Global Catalogue of Microorganisms (GCM) 10K type strain sequencing project: providing services to taxonomists for standard genome sequencing and annotation.</title>
        <authorList>
            <consortium name="The Broad Institute Genomics Platform"/>
            <consortium name="The Broad Institute Genome Sequencing Center for Infectious Disease"/>
            <person name="Wu L."/>
            <person name="Ma J."/>
        </authorList>
    </citation>
    <scope>NUCLEOTIDE SEQUENCE [LARGE SCALE GENOMIC DNA]</scope>
    <source>
        <strain evidence="9 10">JCM 12398</strain>
    </source>
</reference>
<evidence type="ECO:0000259" key="8">
    <source>
        <dbReference type="Pfam" id="PF21694"/>
    </source>
</evidence>
<dbReference type="InterPro" id="IPR005790">
    <property type="entry name" value="DNA_polIII_delta"/>
</dbReference>
<keyword evidence="2" id="KW-0808">Transferase</keyword>
<evidence type="ECO:0000313" key="10">
    <source>
        <dbReference type="Proteomes" id="UP001501266"/>
    </source>
</evidence>
<evidence type="ECO:0000256" key="1">
    <source>
        <dbReference type="ARBA" id="ARBA00012417"/>
    </source>
</evidence>
<dbReference type="Gene3D" id="3.40.50.300">
    <property type="entry name" value="P-loop containing nucleotide triphosphate hydrolases"/>
    <property type="match status" value="1"/>
</dbReference>
<evidence type="ECO:0000313" key="9">
    <source>
        <dbReference type="EMBL" id="GAA1417908.1"/>
    </source>
</evidence>
<comment type="catalytic activity">
    <reaction evidence="7">
        <text>DNA(n) + a 2'-deoxyribonucleoside 5'-triphosphate = DNA(n+1) + diphosphate</text>
        <dbReference type="Rhea" id="RHEA:22508"/>
        <dbReference type="Rhea" id="RHEA-COMP:17339"/>
        <dbReference type="Rhea" id="RHEA-COMP:17340"/>
        <dbReference type="ChEBI" id="CHEBI:33019"/>
        <dbReference type="ChEBI" id="CHEBI:61560"/>
        <dbReference type="ChEBI" id="CHEBI:173112"/>
        <dbReference type="EC" id="2.7.7.7"/>
    </reaction>
</comment>
<evidence type="ECO:0000256" key="7">
    <source>
        <dbReference type="ARBA" id="ARBA00049244"/>
    </source>
</evidence>
<feature type="domain" description="DNA polymerase III delta subunit-like C-terminal" evidence="8">
    <location>
        <begin position="212"/>
        <end position="325"/>
    </location>
</feature>
<dbReference type="Gene3D" id="1.20.272.10">
    <property type="match status" value="1"/>
</dbReference>
<dbReference type="Proteomes" id="UP001501266">
    <property type="component" value="Unassembled WGS sequence"/>
</dbReference>
<sequence length="334" mass="35717">MAASIPKVAIPKISWEQVSPAPVVLVFGKESFLADRALQRLRALLLLEDPELEVHDVDAGQYSDGALELIASPSLFDEPRLVRVENGVKGTDAFIADVLRYLAQPVDGTTLVIRHDGSTVRGKKMLDAIRSTPGAIEVVCQPLKRGDMIPFARAELRLLERDATPGAIAALVDAFSSDIAELANAIRQVVLDTEGDVTEQVVRTYYSGRVETTAFAVVDAVIAGDVARALVTLRHAIATGADPVPIVAAFAMRYRQLAKVSGAGGSDMQAARQLGMQDWQVGNARRDLRSFTDASLCDAIEAIATADAAVKGAERNPGHSVERLVRQLATRASA</sequence>
<evidence type="ECO:0000256" key="5">
    <source>
        <dbReference type="ARBA" id="ARBA00022932"/>
    </source>
</evidence>
<name>A0ABN1YMW1_9MICO</name>
<evidence type="ECO:0000256" key="6">
    <source>
        <dbReference type="ARBA" id="ARBA00034754"/>
    </source>
</evidence>
<dbReference type="InterPro" id="IPR027417">
    <property type="entry name" value="P-loop_NTPase"/>
</dbReference>
<evidence type="ECO:0000256" key="4">
    <source>
        <dbReference type="ARBA" id="ARBA00022705"/>
    </source>
</evidence>
<dbReference type="Pfam" id="PF21694">
    <property type="entry name" value="DNA_pol3_delta_C"/>
    <property type="match status" value="1"/>
</dbReference>
<dbReference type="InterPro" id="IPR048466">
    <property type="entry name" value="DNA_pol3_delta-like_C"/>
</dbReference>
<keyword evidence="3" id="KW-0548">Nucleotidyltransferase</keyword>
<dbReference type="RefSeq" id="WP_343916591.1">
    <property type="nucleotide sequence ID" value="NZ_BAAAKK010000001.1"/>
</dbReference>